<dbReference type="Pfam" id="PF13377">
    <property type="entry name" value="Peripla_BP_3"/>
    <property type="match status" value="1"/>
</dbReference>
<evidence type="ECO:0000256" key="3">
    <source>
        <dbReference type="ARBA" id="ARBA00023163"/>
    </source>
</evidence>
<dbReference type="CDD" id="cd01392">
    <property type="entry name" value="HTH_LacI"/>
    <property type="match status" value="1"/>
</dbReference>
<evidence type="ECO:0000313" key="7">
    <source>
        <dbReference type="Proteomes" id="UP000253094"/>
    </source>
</evidence>
<dbReference type="PANTHER" id="PTHR30146">
    <property type="entry name" value="LACI-RELATED TRANSCRIPTIONAL REPRESSOR"/>
    <property type="match status" value="1"/>
</dbReference>
<keyword evidence="1" id="KW-0805">Transcription regulation</keyword>
<dbReference type="SMART" id="SM00354">
    <property type="entry name" value="HTH_LACI"/>
    <property type="match status" value="1"/>
</dbReference>
<dbReference type="InterPro" id="IPR001387">
    <property type="entry name" value="Cro/C1-type_HTH"/>
</dbReference>
<dbReference type="Proteomes" id="UP000253094">
    <property type="component" value="Unassembled WGS sequence"/>
</dbReference>
<feature type="domain" description="HTH cro/C1-type" evidence="5">
    <location>
        <begin position="13"/>
        <end position="56"/>
    </location>
</feature>
<proteinExistence type="predicted"/>
<keyword evidence="3" id="KW-0804">Transcription</keyword>
<dbReference type="RefSeq" id="WP_114032917.1">
    <property type="nucleotide sequence ID" value="NZ_QOIL01000025.1"/>
</dbReference>
<name>A0A367F0V6_9ACTN</name>
<dbReference type="InterPro" id="IPR046335">
    <property type="entry name" value="LacI/GalR-like_sensor"/>
</dbReference>
<dbReference type="Gene3D" id="1.10.260.40">
    <property type="entry name" value="lambda repressor-like DNA-binding domains"/>
    <property type="match status" value="1"/>
</dbReference>
<dbReference type="InterPro" id="IPR010982">
    <property type="entry name" value="Lambda_DNA-bd_dom_sf"/>
</dbReference>
<reference evidence="6 7" key="1">
    <citation type="submission" date="2018-06" db="EMBL/GenBank/DDBJ databases">
        <title>Sphaerisporangium craniellae sp. nov., isolated from a marine sponge in the South China Sea.</title>
        <authorList>
            <person name="Li L."/>
        </authorList>
    </citation>
    <scope>NUCLEOTIDE SEQUENCE [LARGE SCALE GENOMIC DNA]</scope>
    <source>
        <strain evidence="6 7">CCTCC AA 208026</strain>
    </source>
</reference>
<evidence type="ECO:0000256" key="1">
    <source>
        <dbReference type="ARBA" id="ARBA00023015"/>
    </source>
</evidence>
<dbReference type="EMBL" id="QOIL01000025">
    <property type="protein sequence ID" value="RCG24008.1"/>
    <property type="molecule type" value="Genomic_DNA"/>
</dbReference>
<dbReference type="SUPFAM" id="SSF53822">
    <property type="entry name" value="Periplasmic binding protein-like I"/>
    <property type="match status" value="1"/>
</dbReference>
<protein>
    <submittedName>
        <fullName evidence="6">LacI family transcriptional regulator</fullName>
    </submittedName>
</protein>
<dbReference type="CDD" id="cd06267">
    <property type="entry name" value="PBP1_LacI_sugar_binding-like"/>
    <property type="match status" value="1"/>
</dbReference>
<dbReference type="PANTHER" id="PTHR30146:SF109">
    <property type="entry name" value="HTH-TYPE TRANSCRIPTIONAL REGULATOR GALS"/>
    <property type="match status" value="1"/>
</dbReference>
<evidence type="ECO:0000313" key="6">
    <source>
        <dbReference type="EMBL" id="RCG24008.1"/>
    </source>
</evidence>
<gene>
    <name evidence="6" type="ORF">DQ384_33690</name>
</gene>
<dbReference type="PROSITE" id="PS00356">
    <property type="entry name" value="HTH_LACI_1"/>
    <property type="match status" value="1"/>
</dbReference>
<dbReference type="Pfam" id="PF00356">
    <property type="entry name" value="LacI"/>
    <property type="match status" value="1"/>
</dbReference>
<organism evidence="6 7">
    <name type="scientific">Sphaerisporangium album</name>
    <dbReference type="NCBI Taxonomy" id="509200"/>
    <lineage>
        <taxon>Bacteria</taxon>
        <taxon>Bacillati</taxon>
        <taxon>Actinomycetota</taxon>
        <taxon>Actinomycetes</taxon>
        <taxon>Streptosporangiales</taxon>
        <taxon>Streptosporangiaceae</taxon>
        <taxon>Sphaerisporangium</taxon>
    </lineage>
</organism>
<feature type="domain" description="HTH lacI-type" evidence="4">
    <location>
        <begin position="12"/>
        <end position="66"/>
    </location>
</feature>
<dbReference type="PROSITE" id="PS50943">
    <property type="entry name" value="HTH_CROC1"/>
    <property type="match status" value="1"/>
</dbReference>
<dbReference type="GO" id="GO:0003700">
    <property type="term" value="F:DNA-binding transcription factor activity"/>
    <property type="evidence" value="ECO:0007669"/>
    <property type="project" value="TreeGrafter"/>
</dbReference>
<evidence type="ECO:0000259" key="5">
    <source>
        <dbReference type="PROSITE" id="PS50943"/>
    </source>
</evidence>
<dbReference type="Gene3D" id="3.40.50.2300">
    <property type="match status" value="2"/>
</dbReference>
<comment type="caution">
    <text evidence="6">The sequence shown here is derived from an EMBL/GenBank/DDBJ whole genome shotgun (WGS) entry which is preliminary data.</text>
</comment>
<dbReference type="InterPro" id="IPR028082">
    <property type="entry name" value="Peripla_BP_I"/>
</dbReference>
<dbReference type="OrthoDB" id="3208777at2"/>
<sequence>MSEGRPPVTAAPTLEDVARAAGVSRATVSRVINGIRNVDPAIQETVRRAIADTGYVPNRAARSLVTRRTGAIALVVSGAGEEDEANPFHSQVFADPFFGRVASGVVGFLRPRGIHPILMFAETDEARTQVISFLRQGYADGAVLVSTQSRDPLPRQLVEAALPSVLFARPGEAIPISYVDVAHRTGAKLAADHLVARGCRRVATIAGPLDVLAAQDRLAGFRDAMAAHGHPYIPCVEGQFTYASGETAMERLLSEQPGLDGVFVANDLMAQGALLVLRHHGRRVPEDVAVVGFDDSSAATASRPMLTTIRHPVEDMAAEMARLLLEHVDEPGKPMTSVIFEPSLVVRESA</sequence>
<evidence type="ECO:0000259" key="4">
    <source>
        <dbReference type="PROSITE" id="PS50932"/>
    </source>
</evidence>
<accession>A0A367F0V6</accession>
<keyword evidence="7" id="KW-1185">Reference proteome</keyword>
<keyword evidence="2" id="KW-0238">DNA-binding</keyword>
<evidence type="ECO:0000256" key="2">
    <source>
        <dbReference type="ARBA" id="ARBA00023125"/>
    </source>
</evidence>
<dbReference type="PRINTS" id="PR00036">
    <property type="entry name" value="HTHLACI"/>
</dbReference>
<dbReference type="InterPro" id="IPR000843">
    <property type="entry name" value="HTH_LacI"/>
</dbReference>
<dbReference type="SUPFAM" id="SSF47413">
    <property type="entry name" value="lambda repressor-like DNA-binding domains"/>
    <property type="match status" value="1"/>
</dbReference>
<dbReference type="PROSITE" id="PS50932">
    <property type="entry name" value="HTH_LACI_2"/>
    <property type="match status" value="1"/>
</dbReference>
<dbReference type="AlphaFoldDB" id="A0A367F0V6"/>
<dbReference type="GO" id="GO:0000976">
    <property type="term" value="F:transcription cis-regulatory region binding"/>
    <property type="evidence" value="ECO:0007669"/>
    <property type="project" value="TreeGrafter"/>
</dbReference>